<keyword evidence="4" id="KW-1185">Reference proteome</keyword>
<evidence type="ECO:0000313" key="4">
    <source>
        <dbReference type="Proteomes" id="UP000323994"/>
    </source>
</evidence>
<accession>A0A5M8QX11</accession>
<evidence type="ECO:0000256" key="1">
    <source>
        <dbReference type="SAM" id="Phobius"/>
    </source>
</evidence>
<name>A0A5M8QX11_9BACT</name>
<sequence length="335" mass="39483">MDVSIIIINYRTPELILNCLDSIYRFTSGVTFEVIVVDNDPENGNGAMIRKAHPDIHWIDMEYNAGFGRANNRGMSEAKGKYFLLLNADTLVTDNVIGRCFVRMNERHDIIACGALQYYADGTPMPFYKSFNEFRKTFFILPPSALFTKILNKIYPEPQYADPEQHDWLVGAFIFLRKEGFEKTGGFSSHFFMYGEDVEWSARLGKWGKLCYFKDCTFIHLENKNPFRRTNISWINRFSTQMQVSNFLWVRKQYGIFQYLLLIANYILMIPVIYIWKMVMNFRQSRNPFSELRTQHIYVRKIRVLLKYFVKTVRLKNELFKISPNENIDLLTSAK</sequence>
<dbReference type="OrthoDB" id="9771846at2"/>
<dbReference type="InterPro" id="IPR001173">
    <property type="entry name" value="Glyco_trans_2-like"/>
</dbReference>
<dbReference type="PANTHER" id="PTHR43179">
    <property type="entry name" value="RHAMNOSYLTRANSFERASE WBBL"/>
    <property type="match status" value="1"/>
</dbReference>
<organism evidence="3 4">
    <name type="scientific">Dyadobacter flavalbus</name>
    <dbReference type="NCBI Taxonomy" id="2579942"/>
    <lineage>
        <taxon>Bacteria</taxon>
        <taxon>Pseudomonadati</taxon>
        <taxon>Bacteroidota</taxon>
        <taxon>Cytophagia</taxon>
        <taxon>Cytophagales</taxon>
        <taxon>Spirosomataceae</taxon>
        <taxon>Dyadobacter</taxon>
    </lineage>
</organism>
<evidence type="ECO:0000259" key="2">
    <source>
        <dbReference type="Pfam" id="PF00535"/>
    </source>
</evidence>
<dbReference type="PANTHER" id="PTHR43179:SF7">
    <property type="entry name" value="RHAMNOSYLTRANSFERASE WBBL"/>
    <property type="match status" value="1"/>
</dbReference>
<feature type="transmembrane region" description="Helical" evidence="1">
    <location>
        <begin position="256"/>
        <end position="276"/>
    </location>
</feature>
<dbReference type="Proteomes" id="UP000323994">
    <property type="component" value="Unassembled WGS sequence"/>
</dbReference>
<proteinExistence type="predicted"/>
<feature type="domain" description="Glycosyltransferase 2-like" evidence="2">
    <location>
        <begin position="4"/>
        <end position="149"/>
    </location>
</feature>
<dbReference type="EMBL" id="VBSN01000036">
    <property type="protein sequence ID" value="KAA6439600.1"/>
    <property type="molecule type" value="Genomic_DNA"/>
</dbReference>
<gene>
    <name evidence="3" type="ORF">FEM33_11660</name>
</gene>
<dbReference type="AlphaFoldDB" id="A0A5M8QX11"/>
<dbReference type="GO" id="GO:0016740">
    <property type="term" value="F:transferase activity"/>
    <property type="evidence" value="ECO:0007669"/>
    <property type="project" value="UniProtKB-KW"/>
</dbReference>
<dbReference type="CDD" id="cd04186">
    <property type="entry name" value="GT_2_like_c"/>
    <property type="match status" value="1"/>
</dbReference>
<keyword evidence="1" id="KW-0472">Membrane</keyword>
<keyword evidence="1" id="KW-1133">Transmembrane helix</keyword>
<keyword evidence="1" id="KW-0812">Transmembrane</keyword>
<keyword evidence="3" id="KW-0808">Transferase</keyword>
<dbReference type="Pfam" id="PF00535">
    <property type="entry name" value="Glycos_transf_2"/>
    <property type="match status" value="1"/>
</dbReference>
<dbReference type="InterPro" id="IPR029044">
    <property type="entry name" value="Nucleotide-diphossugar_trans"/>
</dbReference>
<comment type="caution">
    <text evidence="3">The sequence shown here is derived from an EMBL/GenBank/DDBJ whole genome shotgun (WGS) entry which is preliminary data.</text>
</comment>
<reference evidence="3 4" key="1">
    <citation type="submission" date="2019-05" db="EMBL/GenBank/DDBJ databases">
        <authorList>
            <person name="Qu J.-H."/>
        </authorList>
    </citation>
    <scope>NUCLEOTIDE SEQUENCE [LARGE SCALE GENOMIC DNA]</scope>
    <source>
        <strain evidence="3 4">NS28</strain>
    </source>
</reference>
<dbReference type="RefSeq" id="WP_139012200.1">
    <property type="nucleotide sequence ID" value="NZ_VBSN01000036.1"/>
</dbReference>
<dbReference type="SUPFAM" id="SSF53448">
    <property type="entry name" value="Nucleotide-diphospho-sugar transferases"/>
    <property type="match status" value="1"/>
</dbReference>
<protein>
    <submittedName>
        <fullName evidence="3">Glycosyltransferase</fullName>
    </submittedName>
</protein>
<evidence type="ECO:0000313" key="3">
    <source>
        <dbReference type="EMBL" id="KAA6439600.1"/>
    </source>
</evidence>
<dbReference type="Gene3D" id="3.90.550.10">
    <property type="entry name" value="Spore Coat Polysaccharide Biosynthesis Protein SpsA, Chain A"/>
    <property type="match status" value="1"/>
</dbReference>